<evidence type="ECO:0000313" key="2">
    <source>
        <dbReference type="Proteomes" id="UP000468717"/>
    </source>
</evidence>
<keyword evidence="2" id="KW-1185">Reference proteome</keyword>
<proteinExistence type="predicted"/>
<reference evidence="1 2" key="1">
    <citation type="submission" date="2019-10" db="EMBL/GenBank/DDBJ databases">
        <title>Three novel species isolated from a subtropical stream in China.</title>
        <authorList>
            <person name="Lu H."/>
        </authorList>
    </citation>
    <scope>NUCLEOTIDE SEQUENCE [LARGE SCALE GENOMIC DNA]</scope>
    <source>
        <strain evidence="1 2">FT13W</strain>
    </source>
</reference>
<dbReference type="NCBIfam" id="TIGR03696">
    <property type="entry name" value="Rhs_assc_core"/>
    <property type="match status" value="1"/>
</dbReference>
<dbReference type="AlphaFoldDB" id="A0A6I1IHP3"/>
<sequence length="157" mass="16778">MLGTLASGVSRLCPFRISPVSYGRLLQSDPIGLVGGINTYAYVGGNPISSIDSNGLETCVLVTTNSWGLRDHAALYMSQAGERGQPILFDPSGSYAQSNGGRTGDVVEGSTASIGKFSKYHTDSKIEKNCKDTSKKEEQRLLQKMKECKAQVSLNAP</sequence>
<dbReference type="Gene3D" id="2.180.10.10">
    <property type="entry name" value="RHS repeat-associated core"/>
    <property type="match status" value="1"/>
</dbReference>
<organism evidence="1 2">
    <name type="scientific">Janthinobacterium violaceinigrum</name>
    <dbReference type="NCBI Taxonomy" id="2654252"/>
    <lineage>
        <taxon>Bacteria</taxon>
        <taxon>Pseudomonadati</taxon>
        <taxon>Pseudomonadota</taxon>
        <taxon>Betaproteobacteria</taxon>
        <taxon>Burkholderiales</taxon>
        <taxon>Oxalobacteraceae</taxon>
        <taxon>Janthinobacterium</taxon>
    </lineage>
</organism>
<name>A0A6I1IHP3_9BURK</name>
<accession>A0A6I1IHP3</accession>
<protein>
    <recommendedName>
        <fullName evidence="3">RHS repeat-associated core domain-containing protein</fullName>
    </recommendedName>
</protein>
<gene>
    <name evidence="1" type="ORF">GCN75_16870</name>
</gene>
<evidence type="ECO:0000313" key="1">
    <source>
        <dbReference type="EMBL" id="KAB8063721.1"/>
    </source>
</evidence>
<dbReference type="EMBL" id="WFLI01000019">
    <property type="protein sequence ID" value="KAB8063721.1"/>
    <property type="molecule type" value="Genomic_DNA"/>
</dbReference>
<comment type="caution">
    <text evidence="1">The sequence shown here is derived from an EMBL/GenBank/DDBJ whole genome shotgun (WGS) entry which is preliminary data.</text>
</comment>
<evidence type="ECO:0008006" key="3">
    <source>
        <dbReference type="Google" id="ProtNLM"/>
    </source>
</evidence>
<dbReference type="Proteomes" id="UP000468717">
    <property type="component" value="Unassembled WGS sequence"/>
</dbReference>
<dbReference type="InterPro" id="IPR022385">
    <property type="entry name" value="Rhs_assc_core"/>
</dbReference>